<evidence type="ECO:0000313" key="2">
    <source>
        <dbReference type="EMBL" id="KAJ8928943.1"/>
    </source>
</evidence>
<dbReference type="PANTHER" id="PTHR12829">
    <property type="entry name" value="N6-ADENOSINE-METHYLTRANSFERASE"/>
    <property type="match status" value="1"/>
</dbReference>
<evidence type="ECO:0000256" key="1">
    <source>
        <dbReference type="PROSITE-ProRule" id="PRU00489"/>
    </source>
</evidence>
<organism evidence="2 3">
    <name type="scientific">Rhamnusium bicolor</name>
    <dbReference type="NCBI Taxonomy" id="1586634"/>
    <lineage>
        <taxon>Eukaryota</taxon>
        <taxon>Metazoa</taxon>
        <taxon>Ecdysozoa</taxon>
        <taxon>Arthropoda</taxon>
        <taxon>Hexapoda</taxon>
        <taxon>Insecta</taxon>
        <taxon>Pterygota</taxon>
        <taxon>Neoptera</taxon>
        <taxon>Endopterygota</taxon>
        <taxon>Coleoptera</taxon>
        <taxon>Polyphaga</taxon>
        <taxon>Cucujiformia</taxon>
        <taxon>Chrysomeloidea</taxon>
        <taxon>Cerambycidae</taxon>
        <taxon>Lepturinae</taxon>
        <taxon>Rhagiini</taxon>
        <taxon>Rhamnusium</taxon>
    </lineage>
</organism>
<dbReference type="PANTHER" id="PTHR12829:SF4">
    <property type="entry name" value="N(6)-ADENINE-SPECIFIC METHYLTRANSFERASE METTL4"/>
    <property type="match status" value="1"/>
</dbReference>
<proteinExistence type="inferred from homology"/>
<accession>A0AAV8WR10</accession>
<dbReference type="SUPFAM" id="SSF53335">
    <property type="entry name" value="S-adenosyl-L-methionine-dependent methyltransferases"/>
    <property type="match status" value="1"/>
</dbReference>
<dbReference type="GO" id="GO:0003676">
    <property type="term" value="F:nucleic acid binding"/>
    <property type="evidence" value="ECO:0007669"/>
    <property type="project" value="InterPro"/>
</dbReference>
<dbReference type="Proteomes" id="UP001162156">
    <property type="component" value="Unassembled WGS sequence"/>
</dbReference>
<dbReference type="GO" id="GO:0032259">
    <property type="term" value="P:methylation"/>
    <property type="evidence" value="ECO:0007669"/>
    <property type="project" value="InterPro"/>
</dbReference>
<dbReference type="GO" id="GO:0008168">
    <property type="term" value="F:methyltransferase activity"/>
    <property type="evidence" value="ECO:0007669"/>
    <property type="project" value="InterPro"/>
</dbReference>
<dbReference type="InterPro" id="IPR007757">
    <property type="entry name" value="MT-A70-like"/>
</dbReference>
<comment type="similarity">
    <text evidence="1">Belongs to the MT-A70-like family.</text>
</comment>
<sequence>MSKLFENDYGVFISHKTYVDSLYQNVNGKGLQLNPNLFKISKQYNSNRNVKSKIDHVNDKWDSLQKEQQEIKSRFNSFMDEFMQKNVLNFQESENKDALEAAELVYRESGKSLVNNAFGGNIGPETMKTIDNSIFVFPANSIFFSKDISEIEMYLHEKKYDLILLDPPWWNKYIRRKRKKCGNAYGMLYNDDFKNIPIDKLLKDSGIVVVWCTNSPHHLNNLVTEIFPKWKVEFGGKWYWIKITSMGKPICNFSLPPGKQPFEQIIFGFRRNFAPSPFNSKLVVSVPSAIHSHKPPLVELLKPFLSEDPSCLEIFARYLLPGWTSFGNEVLRLQHESLFIAV</sequence>
<keyword evidence="3" id="KW-1185">Reference proteome</keyword>
<dbReference type="InterPro" id="IPR002052">
    <property type="entry name" value="DNA_methylase_N6_adenine_CS"/>
</dbReference>
<evidence type="ECO:0008006" key="4">
    <source>
        <dbReference type="Google" id="ProtNLM"/>
    </source>
</evidence>
<gene>
    <name evidence="2" type="ORF">NQ314_018423</name>
</gene>
<reference evidence="2" key="1">
    <citation type="journal article" date="2023" name="Insect Mol. Biol.">
        <title>Genome sequencing provides insights into the evolution of gene families encoding plant cell wall-degrading enzymes in longhorned beetles.</title>
        <authorList>
            <person name="Shin N.R."/>
            <person name="Okamura Y."/>
            <person name="Kirsch R."/>
            <person name="Pauchet Y."/>
        </authorList>
    </citation>
    <scope>NUCLEOTIDE SEQUENCE</scope>
    <source>
        <strain evidence="2">RBIC_L_NR</strain>
    </source>
</reference>
<dbReference type="AlphaFoldDB" id="A0AAV8WR10"/>
<dbReference type="PROSITE" id="PS51143">
    <property type="entry name" value="MT_A70"/>
    <property type="match status" value="1"/>
</dbReference>
<dbReference type="GO" id="GO:0005634">
    <property type="term" value="C:nucleus"/>
    <property type="evidence" value="ECO:0007669"/>
    <property type="project" value="TreeGrafter"/>
</dbReference>
<dbReference type="Gene3D" id="3.40.50.150">
    <property type="entry name" value="Vaccinia Virus protein VP39"/>
    <property type="match status" value="1"/>
</dbReference>
<dbReference type="PROSITE" id="PS00092">
    <property type="entry name" value="N6_MTASE"/>
    <property type="match status" value="1"/>
</dbReference>
<dbReference type="Pfam" id="PF05063">
    <property type="entry name" value="MT-A70"/>
    <property type="match status" value="1"/>
</dbReference>
<dbReference type="EMBL" id="JANEYF010005189">
    <property type="protein sequence ID" value="KAJ8928943.1"/>
    <property type="molecule type" value="Genomic_DNA"/>
</dbReference>
<evidence type="ECO:0000313" key="3">
    <source>
        <dbReference type="Proteomes" id="UP001162156"/>
    </source>
</evidence>
<protein>
    <recommendedName>
        <fullName evidence="4">Methyltransferase-like protein 4</fullName>
    </recommendedName>
</protein>
<comment type="caution">
    <text evidence="2">The sequence shown here is derived from an EMBL/GenBank/DDBJ whole genome shotgun (WGS) entry which is preliminary data.</text>
</comment>
<dbReference type="InterPro" id="IPR029063">
    <property type="entry name" value="SAM-dependent_MTases_sf"/>
</dbReference>
<name>A0AAV8WR10_9CUCU</name>